<evidence type="ECO:0000256" key="2">
    <source>
        <dbReference type="ARBA" id="ARBA00023002"/>
    </source>
</evidence>
<proteinExistence type="inferred from homology"/>
<name>A0A6A6QSW4_9PEZI</name>
<protein>
    <submittedName>
        <fullName evidence="3">NAD(P)-binding protein</fullName>
    </submittedName>
</protein>
<dbReference type="PANTHER" id="PTHR42901:SF1">
    <property type="entry name" value="ALCOHOL DEHYDROGENASE"/>
    <property type="match status" value="1"/>
</dbReference>
<dbReference type="SUPFAM" id="SSF51735">
    <property type="entry name" value="NAD(P)-binding Rossmann-fold domains"/>
    <property type="match status" value="1"/>
</dbReference>
<dbReference type="InterPro" id="IPR002347">
    <property type="entry name" value="SDR_fam"/>
</dbReference>
<evidence type="ECO:0000256" key="1">
    <source>
        <dbReference type="ARBA" id="ARBA00006484"/>
    </source>
</evidence>
<sequence>MNDYPSFTLTWHRTSYSSISPTTNPTLSFASKNILITGGGTGGGLAMARSFALAGAAHIGLLGRRIPVLSTAAAALSTEFPGTQFHTYSADVANELAVDTAFAAFEKDAGKIDVGIHNAGFQPALAPLSEMSPDDFKAGIDTNVMGSLYFIRAFLRAAAAEAVLIYVSSAVMHLPTMANWAGYAVSKEAATKLFMHVVAENKNVRVHAIHPGLLETDMSAMNIPKGSGVVFDDMSLAGDFAVWISSPEAKFLNGTFVWSNWDVEEMKERAEEIEKGYLLRMGLVGWDKI</sequence>
<dbReference type="InterPro" id="IPR036291">
    <property type="entry name" value="NAD(P)-bd_dom_sf"/>
</dbReference>
<evidence type="ECO:0000313" key="3">
    <source>
        <dbReference type="EMBL" id="KAF2495608.1"/>
    </source>
</evidence>
<dbReference type="OrthoDB" id="1933717at2759"/>
<dbReference type="Proteomes" id="UP000799750">
    <property type="component" value="Unassembled WGS sequence"/>
</dbReference>
<comment type="similarity">
    <text evidence="1">Belongs to the short-chain dehydrogenases/reductases (SDR) family.</text>
</comment>
<evidence type="ECO:0000313" key="4">
    <source>
        <dbReference type="Proteomes" id="UP000799750"/>
    </source>
</evidence>
<reference evidence="3" key="1">
    <citation type="journal article" date="2020" name="Stud. Mycol.">
        <title>101 Dothideomycetes genomes: a test case for predicting lifestyles and emergence of pathogens.</title>
        <authorList>
            <person name="Haridas S."/>
            <person name="Albert R."/>
            <person name="Binder M."/>
            <person name="Bloem J."/>
            <person name="Labutti K."/>
            <person name="Salamov A."/>
            <person name="Andreopoulos B."/>
            <person name="Baker S."/>
            <person name="Barry K."/>
            <person name="Bills G."/>
            <person name="Bluhm B."/>
            <person name="Cannon C."/>
            <person name="Castanera R."/>
            <person name="Culley D."/>
            <person name="Daum C."/>
            <person name="Ezra D."/>
            <person name="Gonzalez J."/>
            <person name="Henrissat B."/>
            <person name="Kuo A."/>
            <person name="Liang C."/>
            <person name="Lipzen A."/>
            <person name="Lutzoni F."/>
            <person name="Magnuson J."/>
            <person name="Mondo S."/>
            <person name="Nolan M."/>
            <person name="Ohm R."/>
            <person name="Pangilinan J."/>
            <person name="Park H.-J."/>
            <person name="Ramirez L."/>
            <person name="Alfaro M."/>
            <person name="Sun H."/>
            <person name="Tritt A."/>
            <person name="Yoshinaga Y."/>
            <person name="Zwiers L.-H."/>
            <person name="Turgeon B."/>
            <person name="Goodwin S."/>
            <person name="Spatafora J."/>
            <person name="Crous P."/>
            <person name="Grigoriev I."/>
        </authorList>
    </citation>
    <scope>NUCLEOTIDE SEQUENCE</scope>
    <source>
        <strain evidence="3">CBS 269.34</strain>
    </source>
</reference>
<dbReference type="EMBL" id="MU004189">
    <property type="protein sequence ID" value="KAF2495608.1"/>
    <property type="molecule type" value="Genomic_DNA"/>
</dbReference>
<dbReference type="Gene3D" id="3.40.50.720">
    <property type="entry name" value="NAD(P)-binding Rossmann-like Domain"/>
    <property type="match status" value="1"/>
</dbReference>
<dbReference type="Pfam" id="PF00106">
    <property type="entry name" value="adh_short"/>
    <property type="match status" value="1"/>
</dbReference>
<dbReference type="PANTHER" id="PTHR42901">
    <property type="entry name" value="ALCOHOL DEHYDROGENASE"/>
    <property type="match status" value="1"/>
</dbReference>
<accession>A0A6A6QSW4</accession>
<dbReference type="GO" id="GO:0016491">
    <property type="term" value="F:oxidoreductase activity"/>
    <property type="evidence" value="ECO:0007669"/>
    <property type="project" value="UniProtKB-KW"/>
</dbReference>
<keyword evidence="2" id="KW-0560">Oxidoreductase</keyword>
<dbReference type="CDD" id="cd05233">
    <property type="entry name" value="SDR_c"/>
    <property type="match status" value="1"/>
</dbReference>
<keyword evidence="4" id="KW-1185">Reference proteome</keyword>
<dbReference type="AlphaFoldDB" id="A0A6A6QSW4"/>
<dbReference type="PRINTS" id="PR00081">
    <property type="entry name" value="GDHRDH"/>
</dbReference>
<gene>
    <name evidence="3" type="ORF">BU16DRAFT_394235</name>
</gene>
<organism evidence="3 4">
    <name type="scientific">Lophium mytilinum</name>
    <dbReference type="NCBI Taxonomy" id="390894"/>
    <lineage>
        <taxon>Eukaryota</taxon>
        <taxon>Fungi</taxon>
        <taxon>Dikarya</taxon>
        <taxon>Ascomycota</taxon>
        <taxon>Pezizomycotina</taxon>
        <taxon>Dothideomycetes</taxon>
        <taxon>Pleosporomycetidae</taxon>
        <taxon>Mytilinidiales</taxon>
        <taxon>Mytilinidiaceae</taxon>
        <taxon>Lophium</taxon>
    </lineage>
</organism>